<keyword evidence="4" id="KW-1185">Reference proteome</keyword>
<feature type="repeat" description="TPR" evidence="1">
    <location>
        <begin position="142"/>
        <end position="175"/>
    </location>
</feature>
<dbReference type="SUPFAM" id="SSF48452">
    <property type="entry name" value="TPR-like"/>
    <property type="match status" value="1"/>
</dbReference>
<dbReference type="Gene3D" id="2.160.20.80">
    <property type="entry name" value="E3 ubiquitin-protein ligase SopA"/>
    <property type="match status" value="1"/>
</dbReference>
<sequence>MNKRTALASTILLGSFWIATPAIAENFQHLQQLMSTKECTGCDLSGSGLVRADLAGADLSGANLTRANLSRANLAGADLSGANLTGASLFGANLTGANLTGANLRGTDLREAYLVDVDFTDALVDSAYVQDAVGMPSELLSVEEVYNWGVAEAKRKNHKKAIAYFNRALSLDPEFAPAYLARAVVRAETGDTNGAIGDAEIASKLFAIENNPQAFDTSRLLVAQLQALQDPERQNQGQGGSFLRTVGAIGISILRLML</sequence>
<gene>
    <name evidence="3" type="ORF">HCG48_24625</name>
</gene>
<evidence type="ECO:0000256" key="1">
    <source>
        <dbReference type="PROSITE-ProRule" id="PRU00339"/>
    </source>
</evidence>
<evidence type="ECO:0000313" key="3">
    <source>
        <dbReference type="EMBL" id="QIZ73393.1"/>
    </source>
</evidence>
<dbReference type="Proteomes" id="UP000500857">
    <property type="component" value="Chromosome"/>
</dbReference>
<keyword evidence="2" id="KW-0732">Signal</keyword>
<dbReference type="Pfam" id="PF00515">
    <property type="entry name" value="TPR_1"/>
    <property type="match status" value="1"/>
</dbReference>
<dbReference type="InterPro" id="IPR051082">
    <property type="entry name" value="Pentapeptide-BTB/POZ_domain"/>
</dbReference>
<dbReference type="AlphaFoldDB" id="A0A6H1U5T6"/>
<dbReference type="Gene3D" id="1.25.40.10">
    <property type="entry name" value="Tetratricopeptide repeat domain"/>
    <property type="match status" value="1"/>
</dbReference>
<dbReference type="PANTHER" id="PTHR14136:SF17">
    <property type="entry name" value="BTB_POZ DOMAIN-CONTAINING PROTEIN KCTD9"/>
    <property type="match status" value="1"/>
</dbReference>
<proteinExistence type="predicted"/>
<dbReference type="Pfam" id="PF00805">
    <property type="entry name" value="Pentapeptide"/>
    <property type="match status" value="2"/>
</dbReference>
<dbReference type="SMART" id="SM00028">
    <property type="entry name" value="TPR"/>
    <property type="match status" value="2"/>
</dbReference>
<protein>
    <submittedName>
        <fullName evidence="3">Tetratricopeptide repeat protein</fullName>
    </submittedName>
</protein>
<dbReference type="InterPro" id="IPR001646">
    <property type="entry name" value="5peptide_repeat"/>
</dbReference>
<dbReference type="PROSITE" id="PS50005">
    <property type="entry name" value="TPR"/>
    <property type="match status" value="1"/>
</dbReference>
<evidence type="ECO:0000313" key="4">
    <source>
        <dbReference type="Proteomes" id="UP000500857"/>
    </source>
</evidence>
<organism evidence="3 4">
    <name type="scientific">Oxynema aestuarii AP17</name>
    <dbReference type="NCBI Taxonomy" id="2064643"/>
    <lineage>
        <taxon>Bacteria</taxon>
        <taxon>Bacillati</taxon>
        <taxon>Cyanobacteriota</taxon>
        <taxon>Cyanophyceae</taxon>
        <taxon>Oscillatoriophycideae</taxon>
        <taxon>Oscillatoriales</taxon>
        <taxon>Oscillatoriaceae</taxon>
        <taxon>Oxynema</taxon>
        <taxon>Oxynema aestuarii</taxon>
    </lineage>
</organism>
<dbReference type="PANTHER" id="PTHR14136">
    <property type="entry name" value="BTB_POZ DOMAIN-CONTAINING PROTEIN KCTD9"/>
    <property type="match status" value="1"/>
</dbReference>
<dbReference type="InterPro" id="IPR011990">
    <property type="entry name" value="TPR-like_helical_dom_sf"/>
</dbReference>
<evidence type="ECO:0000256" key="2">
    <source>
        <dbReference type="SAM" id="SignalP"/>
    </source>
</evidence>
<dbReference type="KEGG" id="oxy:HCG48_24625"/>
<keyword evidence="1" id="KW-0802">TPR repeat</keyword>
<dbReference type="SUPFAM" id="SSF141571">
    <property type="entry name" value="Pentapeptide repeat-like"/>
    <property type="match status" value="1"/>
</dbReference>
<reference evidence="3 4" key="1">
    <citation type="submission" date="2020-04" db="EMBL/GenBank/DDBJ databases">
        <authorList>
            <person name="Basu S."/>
            <person name="Maruthanayagam V."/>
            <person name="Chakraborty S."/>
            <person name="Pramanik A."/>
            <person name="Mukherjee J."/>
            <person name="Brink B."/>
        </authorList>
    </citation>
    <scope>NUCLEOTIDE SEQUENCE [LARGE SCALE GENOMIC DNA]</scope>
    <source>
        <strain evidence="3 4">AP17</strain>
    </source>
</reference>
<feature type="signal peptide" evidence="2">
    <location>
        <begin position="1"/>
        <end position="24"/>
    </location>
</feature>
<name>A0A6H1U5T6_9CYAN</name>
<dbReference type="RefSeq" id="WP_168571539.1">
    <property type="nucleotide sequence ID" value="NZ_CP051167.1"/>
</dbReference>
<accession>A0A6H1U5T6</accession>
<dbReference type="EMBL" id="CP051167">
    <property type="protein sequence ID" value="QIZ73393.1"/>
    <property type="molecule type" value="Genomic_DNA"/>
</dbReference>
<feature type="chain" id="PRO_5026214027" evidence="2">
    <location>
        <begin position="25"/>
        <end position="258"/>
    </location>
</feature>
<dbReference type="InterPro" id="IPR019734">
    <property type="entry name" value="TPR_rpt"/>
</dbReference>